<gene>
    <name evidence="7" type="ordered locus">Acid_2719</name>
</gene>
<dbReference type="InterPro" id="IPR015422">
    <property type="entry name" value="PyrdxlP-dep_Trfase_small"/>
</dbReference>
<dbReference type="PIRSF" id="PIRSF000521">
    <property type="entry name" value="Transaminase_4ab_Lys_Orn"/>
    <property type="match status" value="1"/>
</dbReference>
<sequence length="406" mass="44360">MTTALPPVQDTLAQPIMDLEREYLLQNYARYPLVLARGKGCYLYDLAGKRYLDLISGIGVNALGHAHPRITKVIRAQAALLLHTSNLYYHEYQGALAKRLAQMSGLQRCFFSNTGTEAVEGALKMAHSHGRAIHSDKYEVIALDNSFHGRTLGALSITGQAKYRQDFEPLVPGARFVPANDIAALEGAFSERTAAIVLEMIQGEGGINPLSPEYVVKARELADRYNALLVLDETQCGVGRPGTYFSYQRSSHITMPDVMVSAKPLACGIPLGVIMANERAAAAIKPGMHGSTFGGGPLACRVALEFCDILDELLPSIQRVGGYLHVELNELARKHSFIKEVRGFGLMIGVELAMPGKQLVLDAMAQGLLINCTHDTVLRFLPPYIITEKEVDLAVRTLGKIFSRVK</sequence>
<dbReference type="PANTHER" id="PTHR11986:SF79">
    <property type="entry name" value="ACETYLORNITHINE AMINOTRANSFERASE, MITOCHONDRIAL"/>
    <property type="match status" value="1"/>
</dbReference>
<proteinExistence type="inferred from homology"/>
<dbReference type="FunFam" id="3.40.640.10:FF:000004">
    <property type="entry name" value="Acetylornithine aminotransferase"/>
    <property type="match status" value="1"/>
</dbReference>
<dbReference type="Gene3D" id="3.40.640.10">
    <property type="entry name" value="Type I PLP-dependent aspartate aminotransferase-like (Major domain)"/>
    <property type="match status" value="1"/>
</dbReference>
<evidence type="ECO:0000313" key="7">
    <source>
        <dbReference type="EMBL" id="ABJ83708.1"/>
    </source>
</evidence>
<dbReference type="EC" id="2.6.1.11" evidence="7"/>
<accession>Q023W8</accession>
<dbReference type="InterPro" id="IPR005814">
    <property type="entry name" value="Aminotrans_3"/>
</dbReference>
<dbReference type="AlphaFoldDB" id="Q023W8"/>
<dbReference type="OrthoDB" id="9807885at2"/>
<evidence type="ECO:0000256" key="4">
    <source>
        <dbReference type="ARBA" id="ARBA00022679"/>
    </source>
</evidence>
<dbReference type="HOGENOM" id="CLU_016922_10_1_0"/>
<evidence type="ECO:0000256" key="2">
    <source>
        <dbReference type="ARBA" id="ARBA00022576"/>
    </source>
</evidence>
<dbReference type="FunCoup" id="Q023W8">
    <property type="interactions" value="623"/>
</dbReference>
<dbReference type="InParanoid" id="Q023W8"/>
<dbReference type="GO" id="GO:0030170">
    <property type="term" value="F:pyridoxal phosphate binding"/>
    <property type="evidence" value="ECO:0007669"/>
    <property type="project" value="InterPro"/>
</dbReference>
<evidence type="ECO:0000256" key="6">
    <source>
        <dbReference type="RuleBase" id="RU003560"/>
    </source>
</evidence>
<dbReference type="NCBIfam" id="TIGR00707">
    <property type="entry name" value="argD"/>
    <property type="match status" value="1"/>
</dbReference>
<dbReference type="GO" id="GO:0003992">
    <property type="term" value="F:N2-acetyl-L-ornithine:2-oxoglutarate 5-aminotransferase activity"/>
    <property type="evidence" value="ECO:0007669"/>
    <property type="project" value="UniProtKB-EC"/>
</dbReference>
<evidence type="ECO:0000256" key="5">
    <source>
        <dbReference type="ARBA" id="ARBA00022898"/>
    </source>
</evidence>
<dbReference type="EMBL" id="CP000473">
    <property type="protein sequence ID" value="ABJ83708.1"/>
    <property type="molecule type" value="Genomic_DNA"/>
</dbReference>
<dbReference type="InterPro" id="IPR050103">
    <property type="entry name" value="Class-III_PLP-dep_AT"/>
</dbReference>
<dbReference type="CDD" id="cd00610">
    <property type="entry name" value="OAT_like"/>
    <property type="match status" value="1"/>
</dbReference>
<dbReference type="GO" id="GO:0042802">
    <property type="term" value="F:identical protein binding"/>
    <property type="evidence" value="ECO:0007669"/>
    <property type="project" value="TreeGrafter"/>
</dbReference>
<dbReference type="InterPro" id="IPR004636">
    <property type="entry name" value="AcOrn/SuccOrn_fam"/>
</dbReference>
<keyword evidence="4 7" id="KW-0808">Transferase</keyword>
<protein>
    <submittedName>
        <fullName evidence="7">Acetylornithine aminotransferase</fullName>
        <ecNumber evidence="7">2.6.1.11</ecNumber>
    </submittedName>
</protein>
<dbReference type="eggNOG" id="COG4992">
    <property type="taxonomic scope" value="Bacteria"/>
</dbReference>
<keyword evidence="3" id="KW-0028">Amino-acid biosynthesis</keyword>
<dbReference type="STRING" id="234267.Acid_2719"/>
<dbReference type="Pfam" id="PF00202">
    <property type="entry name" value="Aminotran_3"/>
    <property type="match status" value="1"/>
</dbReference>
<comment type="similarity">
    <text evidence="6">Belongs to the class-III pyridoxal-phosphate-dependent aminotransferase family.</text>
</comment>
<dbReference type="NCBIfam" id="NF002325">
    <property type="entry name" value="PRK01278.1"/>
    <property type="match status" value="1"/>
</dbReference>
<keyword evidence="5 6" id="KW-0663">Pyridoxal phosphate</keyword>
<comment type="cofactor">
    <cofactor evidence="1">
        <name>pyridoxal 5'-phosphate</name>
        <dbReference type="ChEBI" id="CHEBI:597326"/>
    </cofactor>
</comment>
<dbReference type="InterPro" id="IPR015424">
    <property type="entry name" value="PyrdxlP-dep_Trfase"/>
</dbReference>
<dbReference type="PANTHER" id="PTHR11986">
    <property type="entry name" value="AMINOTRANSFERASE CLASS III"/>
    <property type="match status" value="1"/>
</dbReference>
<dbReference type="GO" id="GO:0006526">
    <property type="term" value="P:L-arginine biosynthetic process"/>
    <property type="evidence" value="ECO:0007669"/>
    <property type="project" value="UniProtKB-ARBA"/>
</dbReference>
<dbReference type="SUPFAM" id="SSF53383">
    <property type="entry name" value="PLP-dependent transferases"/>
    <property type="match status" value="1"/>
</dbReference>
<organism evidence="7">
    <name type="scientific">Solibacter usitatus (strain Ellin6076)</name>
    <dbReference type="NCBI Taxonomy" id="234267"/>
    <lineage>
        <taxon>Bacteria</taxon>
        <taxon>Pseudomonadati</taxon>
        <taxon>Acidobacteriota</taxon>
        <taxon>Terriglobia</taxon>
        <taxon>Bryobacterales</taxon>
        <taxon>Solibacteraceae</taxon>
        <taxon>Candidatus Solibacter</taxon>
    </lineage>
</organism>
<evidence type="ECO:0000256" key="1">
    <source>
        <dbReference type="ARBA" id="ARBA00001933"/>
    </source>
</evidence>
<dbReference type="InterPro" id="IPR015421">
    <property type="entry name" value="PyrdxlP-dep_Trfase_major"/>
</dbReference>
<keyword evidence="2 7" id="KW-0032">Aminotransferase</keyword>
<dbReference type="KEGG" id="sus:Acid_2719"/>
<reference evidence="7" key="1">
    <citation type="submission" date="2006-10" db="EMBL/GenBank/DDBJ databases">
        <title>Complete sequence of Solibacter usitatus Ellin6076.</title>
        <authorList>
            <consortium name="US DOE Joint Genome Institute"/>
            <person name="Copeland A."/>
            <person name="Lucas S."/>
            <person name="Lapidus A."/>
            <person name="Barry K."/>
            <person name="Detter J.C."/>
            <person name="Glavina del Rio T."/>
            <person name="Hammon N."/>
            <person name="Israni S."/>
            <person name="Dalin E."/>
            <person name="Tice H."/>
            <person name="Pitluck S."/>
            <person name="Thompson L.S."/>
            <person name="Brettin T."/>
            <person name="Bruce D."/>
            <person name="Han C."/>
            <person name="Tapia R."/>
            <person name="Gilna P."/>
            <person name="Schmutz J."/>
            <person name="Larimer F."/>
            <person name="Land M."/>
            <person name="Hauser L."/>
            <person name="Kyrpides N."/>
            <person name="Mikhailova N."/>
            <person name="Janssen P.H."/>
            <person name="Kuske C.R."/>
            <person name="Richardson P."/>
        </authorList>
    </citation>
    <scope>NUCLEOTIDE SEQUENCE</scope>
    <source>
        <strain evidence="7">Ellin6076</strain>
    </source>
</reference>
<dbReference type="Gene3D" id="3.90.1150.10">
    <property type="entry name" value="Aspartate Aminotransferase, domain 1"/>
    <property type="match status" value="1"/>
</dbReference>
<name>Q023W8_SOLUE</name>
<evidence type="ECO:0000256" key="3">
    <source>
        <dbReference type="ARBA" id="ARBA00022605"/>
    </source>
</evidence>